<dbReference type="Proteomes" id="UP000092460">
    <property type="component" value="Unassembled WGS sequence"/>
</dbReference>
<sequence length="69" mass="8206">MKTWYQETELRKEKKANDNFIISNSLFHPFLKNVAFVLVFEHFHPFLKNVAFVLVFEHGFLSGNLTVLY</sequence>
<evidence type="ECO:0000256" key="1">
    <source>
        <dbReference type="SAM" id="Phobius"/>
    </source>
</evidence>
<keyword evidence="3" id="KW-1185">Reference proteome</keyword>
<keyword evidence="1" id="KW-0472">Membrane</keyword>
<proteinExistence type="predicted"/>
<accession>A0A1B0BN70</accession>
<reference evidence="2" key="2">
    <citation type="submission" date="2020-05" db="UniProtKB">
        <authorList>
            <consortium name="EnsemblMetazoa"/>
        </authorList>
    </citation>
    <scope>IDENTIFICATION</scope>
    <source>
        <strain evidence="2">IAEA</strain>
    </source>
</reference>
<name>A0A1B0BN70_9MUSC</name>
<dbReference type="VEuPathDB" id="VectorBase:GPPI035325"/>
<dbReference type="EnsemblMetazoa" id="GPPI035325-RA">
    <property type="protein sequence ID" value="GPPI035325-PA"/>
    <property type="gene ID" value="GPPI035325"/>
</dbReference>
<reference evidence="3" key="1">
    <citation type="submission" date="2015-01" db="EMBL/GenBank/DDBJ databases">
        <authorList>
            <person name="Aksoy S."/>
            <person name="Warren W."/>
            <person name="Wilson R.K."/>
        </authorList>
    </citation>
    <scope>NUCLEOTIDE SEQUENCE [LARGE SCALE GENOMIC DNA]</scope>
    <source>
        <strain evidence="3">IAEA</strain>
    </source>
</reference>
<evidence type="ECO:0000313" key="3">
    <source>
        <dbReference type="Proteomes" id="UP000092460"/>
    </source>
</evidence>
<feature type="transmembrane region" description="Helical" evidence="1">
    <location>
        <begin position="20"/>
        <end position="40"/>
    </location>
</feature>
<dbReference type="EMBL" id="JXJN01017216">
    <property type="status" value="NOT_ANNOTATED_CDS"/>
    <property type="molecule type" value="Genomic_DNA"/>
</dbReference>
<keyword evidence="1" id="KW-0812">Transmembrane</keyword>
<evidence type="ECO:0000313" key="2">
    <source>
        <dbReference type="EnsemblMetazoa" id="GPPI035325-PA"/>
    </source>
</evidence>
<keyword evidence="1" id="KW-1133">Transmembrane helix</keyword>
<protein>
    <submittedName>
        <fullName evidence="2">Uncharacterized protein</fullName>
    </submittedName>
</protein>
<dbReference type="AlphaFoldDB" id="A0A1B0BN70"/>
<organism evidence="2 3">
    <name type="scientific">Glossina palpalis gambiensis</name>
    <dbReference type="NCBI Taxonomy" id="67801"/>
    <lineage>
        <taxon>Eukaryota</taxon>
        <taxon>Metazoa</taxon>
        <taxon>Ecdysozoa</taxon>
        <taxon>Arthropoda</taxon>
        <taxon>Hexapoda</taxon>
        <taxon>Insecta</taxon>
        <taxon>Pterygota</taxon>
        <taxon>Neoptera</taxon>
        <taxon>Endopterygota</taxon>
        <taxon>Diptera</taxon>
        <taxon>Brachycera</taxon>
        <taxon>Muscomorpha</taxon>
        <taxon>Hippoboscoidea</taxon>
        <taxon>Glossinidae</taxon>
        <taxon>Glossina</taxon>
    </lineage>
</organism>